<dbReference type="GeneTree" id="ENSGT00950000183054"/>
<feature type="region of interest" description="Disordered" evidence="5">
    <location>
        <begin position="875"/>
        <end position="1168"/>
    </location>
</feature>
<reference evidence="6" key="1">
    <citation type="journal article" date="2015" name="Genome Biol. Evol.">
        <title>Physical Mapping and Refinement of the Painted Turtle Genome (Chrysemys picta) Inform Amniote Genome Evolution and Challenge Turtle-Bird Chromosomal Conservation.</title>
        <authorList>
            <person name="Badenhorst D."/>
            <person name="Hillier L.W."/>
            <person name="Literman R."/>
            <person name="Montiel E.E."/>
            <person name="Radhakrishnan S."/>
            <person name="Shen Y."/>
            <person name="Minx P."/>
            <person name="Janes D.E."/>
            <person name="Warren W.C."/>
            <person name="Edwards S.V."/>
            <person name="Valenzuela N."/>
        </authorList>
    </citation>
    <scope>NUCLEOTIDE SEQUENCE [LARGE SCALE GENOMIC DNA]</scope>
</reference>
<dbReference type="GO" id="GO:0098886">
    <property type="term" value="P:modification of dendritic spine"/>
    <property type="evidence" value="ECO:0007669"/>
    <property type="project" value="TreeGrafter"/>
</dbReference>
<name>A0A8C3FX62_CHRPI</name>
<reference evidence="6" key="3">
    <citation type="submission" date="2025-09" db="UniProtKB">
        <authorList>
            <consortium name="Ensembl"/>
        </authorList>
    </citation>
    <scope>IDENTIFICATION</scope>
</reference>
<keyword evidence="3" id="KW-0597">Phosphoprotein</keyword>
<feature type="compositionally biased region" description="Polar residues" evidence="5">
    <location>
        <begin position="450"/>
        <end position="462"/>
    </location>
</feature>
<feature type="region of interest" description="Disordered" evidence="5">
    <location>
        <begin position="690"/>
        <end position="715"/>
    </location>
</feature>
<dbReference type="PANTHER" id="PTHR24217:SF13">
    <property type="entry name" value="SYNAPTOPODIN"/>
    <property type="match status" value="1"/>
</dbReference>
<feature type="region of interest" description="Disordered" evidence="5">
    <location>
        <begin position="110"/>
        <end position="139"/>
    </location>
</feature>
<feature type="compositionally biased region" description="Polar residues" evidence="5">
    <location>
        <begin position="788"/>
        <end position="803"/>
    </location>
</feature>
<dbReference type="PANTHER" id="PTHR24217">
    <property type="entry name" value="PUTATIVE-RELATED"/>
    <property type="match status" value="1"/>
</dbReference>
<dbReference type="GO" id="GO:0001725">
    <property type="term" value="C:stress fiber"/>
    <property type="evidence" value="ECO:0007669"/>
    <property type="project" value="TreeGrafter"/>
</dbReference>
<evidence type="ECO:0000256" key="1">
    <source>
        <dbReference type="ARBA" id="ARBA00004496"/>
    </source>
</evidence>
<dbReference type="GeneID" id="101937554"/>
<evidence type="ECO:0000256" key="4">
    <source>
        <dbReference type="ARBA" id="ARBA00038161"/>
    </source>
</evidence>
<feature type="region of interest" description="Disordered" evidence="5">
    <location>
        <begin position="613"/>
        <end position="635"/>
    </location>
</feature>
<keyword evidence="7" id="KW-1185">Reference proteome</keyword>
<dbReference type="GO" id="GO:0030018">
    <property type="term" value="C:Z disc"/>
    <property type="evidence" value="ECO:0007669"/>
    <property type="project" value="TreeGrafter"/>
</dbReference>
<comment type="subcellular location">
    <subcellularLocation>
        <location evidence="1">Cytoplasm</location>
    </subcellularLocation>
</comment>
<feature type="compositionally biased region" description="Polar residues" evidence="5">
    <location>
        <begin position="1106"/>
        <end position="1122"/>
    </location>
</feature>
<feature type="compositionally biased region" description="Low complexity" evidence="5">
    <location>
        <begin position="965"/>
        <end position="981"/>
    </location>
</feature>
<gene>
    <name evidence="6" type="primary">SYNPO</name>
</gene>
<dbReference type="InterPro" id="IPR051976">
    <property type="entry name" value="Synaptopodin_domain"/>
</dbReference>
<dbReference type="OrthoDB" id="8943025at2759"/>
<feature type="region of interest" description="Disordered" evidence="5">
    <location>
        <begin position="746"/>
        <end position="803"/>
    </location>
</feature>
<dbReference type="KEGG" id="cpic:101937554"/>
<feature type="compositionally biased region" description="Polar residues" evidence="5">
    <location>
        <begin position="698"/>
        <end position="715"/>
    </location>
</feature>
<evidence type="ECO:0000313" key="7">
    <source>
        <dbReference type="Proteomes" id="UP000694380"/>
    </source>
</evidence>
<protein>
    <submittedName>
        <fullName evidence="6">Synaptopodin</fullName>
    </submittedName>
</protein>
<feature type="compositionally biased region" description="Low complexity" evidence="5">
    <location>
        <begin position="771"/>
        <end position="782"/>
    </location>
</feature>
<feature type="compositionally biased region" description="Polar residues" evidence="5">
    <location>
        <begin position="614"/>
        <end position="633"/>
    </location>
</feature>
<accession>A0A8C3FX62</accession>
<dbReference type="CTD" id="11346"/>
<evidence type="ECO:0000256" key="2">
    <source>
        <dbReference type="ARBA" id="ARBA00022490"/>
    </source>
</evidence>
<evidence type="ECO:0000313" key="6">
    <source>
        <dbReference type="Ensembl" id="ENSCPBP00000013495.1"/>
    </source>
</evidence>
<comment type="similarity">
    <text evidence="4">Belongs to the synaptopodin family.</text>
</comment>
<dbReference type="GO" id="GO:0032233">
    <property type="term" value="P:positive regulation of actin filament bundle assembly"/>
    <property type="evidence" value="ECO:0007669"/>
    <property type="project" value="TreeGrafter"/>
</dbReference>
<dbReference type="GO" id="GO:0003779">
    <property type="term" value="F:actin binding"/>
    <property type="evidence" value="ECO:0007669"/>
    <property type="project" value="TreeGrafter"/>
</dbReference>
<dbReference type="GO" id="GO:1905355">
    <property type="term" value="P:spine apparatus assembly"/>
    <property type="evidence" value="ECO:0007669"/>
    <property type="project" value="TreeGrafter"/>
</dbReference>
<dbReference type="Proteomes" id="UP000694380">
    <property type="component" value="Chromosome 8"/>
</dbReference>
<feature type="compositionally biased region" description="Polar residues" evidence="5">
    <location>
        <begin position="1006"/>
        <end position="1039"/>
    </location>
</feature>
<keyword evidence="2" id="KW-0963">Cytoplasm</keyword>
<feature type="compositionally biased region" description="Low complexity" evidence="5">
    <location>
        <begin position="891"/>
        <end position="902"/>
    </location>
</feature>
<feature type="region of interest" description="Disordered" evidence="5">
    <location>
        <begin position="834"/>
        <end position="857"/>
    </location>
</feature>
<dbReference type="Ensembl" id="ENSCPBT00000016012.1">
    <property type="protein sequence ID" value="ENSCPBP00000013495.1"/>
    <property type="gene ID" value="ENSCPBG00000010089.1"/>
</dbReference>
<dbReference type="GO" id="GO:0097444">
    <property type="term" value="C:spine apparatus"/>
    <property type="evidence" value="ECO:0007669"/>
    <property type="project" value="TreeGrafter"/>
</dbReference>
<reference evidence="6" key="2">
    <citation type="submission" date="2025-08" db="UniProtKB">
        <authorList>
            <consortium name="Ensembl"/>
        </authorList>
    </citation>
    <scope>IDENTIFICATION</scope>
</reference>
<dbReference type="AlphaFoldDB" id="A0A8C3FX62"/>
<dbReference type="OMA" id="HMSRKTN"/>
<feature type="compositionally biased region" description="Polar residues" evidence="5">
    <location>
        <begin position="1062"/>
        <end position="1077"/>
    </location>
</feature>
<sequence>MLKATLLQPCLQSQPRCAGSSERCQHSYGFETLQVDPEVGYGCLVLQQEKEMEGNQRCQPTAAICPFNPKEQEEKNELPGGNLREHLQRESRNTNGDMLGPKFHSYGLASAGGYPATRDSPQSAPELLPSGASTGAEPSEEWKVVKVKRVLIYPAGQPWKANLSRSASLSEKELKEAKARSQKIAAQLTNPPSSNSKGVLLFNKRKQRVNEFTLASTRKRGEEAATRGSPRALQQSIPNHGKLLHLRQTLEGSKELKELLCAEDPGLQILKGNMEEYEETTCLEKTQSPPKNEVKSEEEMLLQTIPVPSLKESPSGDIEQVPLTVYLKENIKVASTNGVHEPSVNEHGYAPVIDSENNTPVLIKEQTAPVIDKEQNGDVLNKEQNVTVIDKEMAVPVTDKETAVPVTDKETVVSVTSKECNGGPNKQYYEVHLTLAKPMPVKNRTARPFGTQSSATTSQPTEKSPGVELPPPPTYAETLFSPPPVSRVRSPPAYSALYPSAEQKPLILQGPHHGESRSTPLHKTGILEESVARRTTKKSMFTFVEKPKVAPNPDLLNLVQNADVRRKQKEQGEPVQEEEPFALGAEASNFLHQNALKGGLHLDSADNAPEWSSCLKSPSIQPKPQMKPSQNLTEAKGKGAELFARRQSRMEKYVIESPAHPGLARSPSPTMSLPPSWKYASNIHVTPMVFKHPPKSPARSSKTPPASLYNSNVTESEISRQELEISKQQPYQLQSSLFILSPAKEPVRSLPRGAPPPQPAFPDSHSYTRHTSCPTSPLTPSPVFHSPALSSSSRPTYAPLSPSSGTVLIAQDIRTSAPPEAPFASPSRVLSPRAKGVFQAPRPSYSTRNAGIEPQERRVSLPASLTWTPRLVPHPSPFEGWASPTPEPQERPAAALRAASVRSPPPPMSPSWSERSLSPLRQEAEPKASRQMQAQLARNIINAARRKSSSPKALGPDGVRPFTPPAGTGAPPASASPCSSPRALDNHSPSPQSPRATRMDGHRHTSTGTPQFSTSSCISPRTLGSHSPTYISPLQSPRATRTDGHRSFTLPANTGAPALNATAGSSPGTTASHSPTYRNPVPSPKATWTDGHRILMPPASAGVLPANTSSCTSPRSLGSYSPTFIRPVQSPPAGARSPVKHYTSRSPTDSDVSIDSEDSGVKSPGIRSFNICPRGWNGSVRLKQGRLPSEAPCTS</sequence>
<organism evidence="6 7">
    <name type="scientific">Chrysemys picta bellii</name>
    <name type="common">Western painted turtle</name>
    <name type="synonym">Emys bellii</name>
    <dbReference type="NCBI Taxonomy" id="8478"/>
    <lineage>
        <taxon>Eukaryota</taxon>
        <taxon>Metazoa</taxon>
        <taxon>Chordata</taxon>
        <taxon>Craniata</taxon>
        <taxon>Vertebrata</taxon>
        <taxon>Euteleostomi</taxon>
        <taxon>Archelosauria</taxon>
        <taxon>Testudinata</taxon>
        <taxon>Testudines</taxon>
        <taxon>Cryptodira</taxon>
        <taxon>Durocryptodira</taxon>
        <taxon>Testudinoidea</taxon>
        <taxon>Emydidae</taxon>
        <taxon>Chrysemys</taxon>
    </lineage>
</organism>
<dbReference type="GO" id="GO:0005634">
    <property type="term" value="C:nucleus"/>
    <property type="evidence" value="ECO:0007669"/>
    <property type="project" value="TreeGrafter"/>
</dbReference>
<evidence type="ECO:0000256" key="5">
    <source>
        <dbReference type="SAM" id="MobiDB-lite"/>
    </source>
</evidence>
<evidence type="ECO:0000256" key="3">
    <source>
        <dbReference type="ARBA" id="ARBA00022553"/>
    </source>
</evidence>
<feature type="region of interest" description="Disordered" evidence="5">
    <location>
        <begin position="443"/>
        <end position="487"/>
    </location>
</feature>
<proteinExistence type="inferred from homology"/>